<protein>
    <recommendedName>
        <fullName evidence="5">Ribosomal-protein-alanine N-acetyltransferase</fullName>
    </recommendedName>
</protein>
<dbReference type="Proteomes" id="UP000247523">
    <property type="component" value="Unassembled WGS sequence"/>
</dbReference>
<dbReference type="OrthoDB" id="9797806at2"/>
<reference evidence="2 3" key="1">
    <citation type="journal article" date="2017" name="Genome Announc.">
        <title>Draft Genome Sequence of a Sporulating and Motile Strain of Lachnotalea glycerini Isolated from Water in Quebec City, Canada.</title>
        <authorList>
            <person name="Maheux A.F."/>
            <person name="Boudreau D.K."/>
            <person name="Berube E."/>
            <person name="Boissinot M."/>
            <person name="Raymond F."/>
            <person name="Brodeur S."/>
            <person name="Corbeil J."/>
            <person name="Isabel S."/>
            <person name="Omar R.F."/>
            <person name="Bergeron M.G."/>
        </authorList>
    </citation>
    <scope>NUCLEOTIDE SEQUENCE [LARGE SCALE GENOMIC DNA]</scope>
    <source>
        <strain evidence="2 3">CCRI-19302</strain>
    </source>
</reference>
<reference evidence="1 4" key="2">
    <citation type="submission" date="2018-05" db="EMBL/GenBank/DDBJ databases">
        <title>Genomic Encyclopedia of Type Strains, Phase IV (KMG-IV): sequencing the most valuable type-strain genomes for metagenomic binning, comparative biology and taxonomic classification.</title>
        <authorList>
            <person name="Goeker M."/>
        </authorList>
    </citation>
    <scope>NUCLEOTIDE SEQUENCE [LARGE SCALE GENOMIC DNA]</scope>
    <source>
        <strain evidence="1 4">DSM 28816</strain>
    </source>
</reference>
<keyword evidence="3" id="KW-1185">Reference proteome</keyword>
<name>A0A255ILD2_9FIRM</name>
<organism evidence="2 3">
    <name type="scientific">Lachnotalea glycerini</name>
    <dbReference type="NCBI Taxonomy" id="1763509"/>
    <lineage>
        <taxon>Bacteria</taxon>
        <taxon>Bacillati</taxon>
        <taxon>Bacillota</taxon>
        <taxon>Clostridia</taxon>
        <taxon>Lachnospirales</taxon>
        <taxon>Lachnospiraceae</taxon>
        <taxon>Lachnotalea</taxon>
    </lineage>
</organism>
<dbReference type="EMBL" id="NOKA02000005">
    <property type="protein sequence ID" value="RDY32240.1"/>
    <property type="molecule type" value="Genomic_DNA"/>
</dbReference>
<proteinExistence type="predicted"/>
<evidence type="ECO:0000313" key="1">
    <source>
        <dbReference type="EMBL" id="PXV86736.1"/>
    </source>
</evidence>
<evidence type="ECO:0000313" key="4">
    <source>
        <dbReference type="Proteomes" id="UP000247523"/>
    </source>
</evidence>
<dbReference type="Proteomes" id="UP000216411">
    <property type="component" value="Unassembled WGS sequence"/>
</dbReference>
<accession>A0A255ILD2</accession>
<gene>
    <name evidence="1" type="ORF">C8E03_112116</name>
    <name evidence="2" type="ORF">CG710_006050</name>
</gene>
<evidence type="ECO:0000313" key="2">
    <source>
        <dbReference type="EMBL" id="RDY32240.1"/>
    </source>
</evidence>
<dbReference type="AlphaFoldDB" id="A0A255ILD2"/>
<dbReference type="RefSeq" id="WP_094376862.1">
    <property type="nucleotide sequence ID" value="NZ_NOKA02000005.1"/>
</dbReference>
<evidence type="ECO:0000313" key="3">
    <source>
        <dbReference type="Proteomes" id="UP000216411"/>
    </source>
</evidence>
<dbReference type="EMBL" id="QICS01000012">
    <property type="protein sequence ID" value="PXV86736.1"/>
    <property type="molecule type" value="Genomic_DNA"/>
</dbReference>
<evidence type="ECO:0008006" key="5">
    <source>
        <dbReference type="Google" id="ProtNLM"/>
    </source>
</evidence>
<comment type="caution">
    <text evidence="2">The sequence shown here is derived from an EMBL/GenBank/DDBJ whole genome shotgun (WGS) entry which is preliminary data.</text>
</comment>
<sequence>MRRFINQNKQQVKSVYCNLCGKEIKIEKGIIKEGVATVEQHWGYFSEKDGQIHSFDLCEKCYDMLTEKFVLPVAVTNEKELI</sequence>
<reference evidence="2" key="3">
    <citation type="submission" date="2018-07" db="EMBL/GenBank/DDBJ databases">
        <authorList>
            <person name="Quirk P.G."/>
            <person name="Krulwich T.A."/>
        </authorList>
    </citation>
    <scope>NUCLEOTIDE SEQUENCE</scope>
    <source>
        <strain evidence="2">CCRI-19302</strain>
    </source>
</reference>